<dbReference type="Proteomes" id="UP000253319">
    <property type="component" value="Unassembled WGS sequence"/>
</dbReference>
<dbReference type="AlphaFoldDB" id="A0A365NZ04"/>
<keyword evidence="3 6" id="KW-0812">Transmembrane</keyword>
<sequence>METSIKKVKITPQMYASKGKRFANFIIDYIGQLIIGGAIGIAMAIISEITGDYEYVAWIDTMGTLGEYALGIVILIVYYMVFETITGRTLGKYITNTKVLTEDGQKPEADKILYRTLSRMIPFEAFSFLGDEGRGWHDSIAKTVVVDVKKYNEIVELQNSLSEIGNA</sequence>
<evidence type="ECO:0000256" key="3">
    <source>
        <dbReference type="ARBA" id="ARBA00022692"/>
    </source>
</evidence>
<evidence type="ECO:0000313" key="8">
    <source>
        <dbReference type="EMBL" id="RBA27496.1"/>
    </source>
</evidence>
<gene>
    <name evidence="8" type="ORF">DPN68_11925</name>
</gene>
<evidence type="ECO:0000313" key="9">
    <source>
        <dbReference type="Proteomes" id="UP000253319"/>
    </source>
</evidence>
<organism evidence="8 9">
    <name type="scientific">Flavobacterium tibetense</name>
    <dbReference type="NCBI Taxonomy" id="2233533"/>
    <lineage>
        <taxon>Bacteria</taxon>
        <taxon>Pseudomonadati</taxon>
        <taxon>Bacteroidota</taxon>
        <taxon>Flavobacteriia</taxon>
        <taxon>Flavobacteriales</taxon>
        <taxon>Flavobacteriaceae</taxon>
        <taxon>Flavobacterium</taxon>
    </lineage>
</organism>
<accession>A0A365NZ04</accession>
<feature type="transmembrane region" description="Helical" evidence="6">
    <location>
        <begin position="21"/>
        <end position="45"/>
    </location>
</feature>
<evidence type="ECO:0000256" key="5">
    <source>
        <dbReference type="ARBA" id="ARBA00023136"/>
    </source>
</evidence>
<dbReference type="RefSeq" id="WP_113989873.1">
    <property type="nucleotide sequence ID" value="NZ_QLST01000018.1"/>
</dbReference>
<dbReference type="InterPro" id="IPR010432">
    <property type="entry name" value="RDD"/>
</dbReference>
<dbReference type="OrthoDB" id="762068at2"/>
<keyword evidence="2" id="KW-1003">Cell membrane</keyword>
<evidence type="ECO:0000256" key="4">
    <source>
        <dbReference type="ARBA" id="ARBA00022989"/>
    </source>
</evidence>
<dbReference type="Pfam" id="PF06271">
    <property type="entry name" value="RDD"/>
    <property type="match status" value="1"/>
</dbReference>
<protein>
    <submittedName>
        <fullName evidence="8">RDD family protein</fullName>
    </submittedName>
</protein>
<comment type="subcellular location">
    <subcellularLocation>
        <location evidence="1">Cell membrane</location>
        <topology evidence="1">Multi-pass membrane protein</topology>
    </subcellularLocation>
</comment>
<dbReference type="PANTHER" id="PTHR36115">
    <property type="entry name" value="PROLINE-RICH ANTIGEN HOMOLOG-RELATED"/>
    <property type="match status" value="1"/>
</dbReference>
<comment type="caution">
    <text evidence="8">The sequence shown here is derived from an EMBL/GenBank/DDBJ whole genome shotgun (WGS) entry which is preliminary data.</text>
</comment>
<proteinExistence type="predicted"/>
<reference evidence="8 9" key="1">
    <citation type="submission" date="2018-06" db="EMBL/GenBank/DDBJ databases">
        <title>Flavobacterium tibetense sp. nov., isolated from a wetland YonghuCo on Tibetan Plateau.</title>
        <authorList>
            <person name="Xing P."/>
            <person name="Phurbu D."/>
            <person name="Lu H."/>
        </authorList>
    </citation>
    <scope>NUCLEOTIDE SEQUENCE [LARGE SCALE GENOMIC DNA]</scope>
    <source>
        <strain evidence="8 9">YH5</strain>
    </source>
</reference>
<evidence type="ECO:0000259" key="7">
    <source>
        <dbReference type="Pfam" id="PF06271"/>
    </source>
</evidence>
<evidence type="ECO:0000256" key="6">
    <source>
        <dbReference type="SAM" id="Phobius"/>
    </source>
</evidence>
<dbReference type="EMBL" id="QLST01000018">
    <property type="protein sequence ID" value="RBA27496.1"/>
    <property type="molecule type" value="Genomic_DNA"/>
</dbReference>
<evidence type="ECO:0000256" key="1">
    <source>
        <dbReference type="ARBA" id="ARBA00004651"/>
    </source>
</evidence>
<name>A0A365NZ04_9FLAO</name>
<dbReference type="InterPro" id="IPR051791">
    <property type="entry name" value="Pra-immunoreactive"/>
</dbReference>
<keyword evidence="9" id="KW-1185">Reference proteome</keyword>
<dbReference type="PANTHER" id="PTHR36115:SF4">
    <property type="entry name" value="MEMBRANE PROTEIN"/>
    <property type="match status" value="1"/>
</dbReference>
<keyword evidence="4 6" id="KW-1133">Transmembrane helix</keyword>
<feature type="domain" description="RDD" evidence="7">
    <location>
        <begin position="15"/>
        <end position="129"/>
    </location>
</feature>
<keyword evidence="5 6" id="KW-0472">Membrane</keyword>
<dbReference type="GO" id="GO:0005886">
    <property type="term" value="C:plasma membrane"/>
    <property type="evidence" value="ECO:0007669"/>
    <property type="project" value="UniProtKB-SubCell"/>
</dbReference>
<evidence type="ECO:0000256" key="2">
    <source>
        <dbReference type="ARBA" id="ARBA00022475"/>
    </source>
</evidence>
<feature type="transmembrane region" description="Helical" evidence="6">
    <location>
        <begin position="65"/>
        <end position="82"/>
    </location>
</feature>